<evidence type="ECO:0000256" key="2">
    <source>
        <dbReference type="SAM" id="MobiDB-lite"/>
    </source>
</evidence>
<dbReference type="STRING" id="6239.C35E7.4.1"/>
<dbReference type="AlphaFoldDB" id="O61772"/>
<feature type="coiled-coil region" evidence="1">
    <location>
        <begin position="193"/>
        <end position="220"/>
    </location>
</feature>
<dbReference type="GeneID" id="172990"/>
<reference evidence="3 4" key="1">
    <citation type="journal article" date="1998" name="Science">
        <title>Genome sequence of the nematode C. elegans: a platform for investigating biology.</title>
        <authorList>
            <consortium name="The C. elegans sequencing consortium"/>
            <person name="Sulson J.E."/>
            <person name="Waterston R."/>
        </authorList>
    </citation>
    <scope>NUCLEOTIDE SEQUENCE [LARGE SCALE GENOMIC DNA]</scope>
    <source>
        <strain evidence="3 4">Bristol N2</strain>
    </source>
</reference>
<dbReference type="OrthoDB" id="5876156at2759"/>
<dbReference type="GO" id="GO:0006914">
    <property type="term" value="P:autophagy"/>
    <property type="evidence" value="ECO:0007669"/>
    <property type="project" value="InterPro"/>
</dbReference>
<sequence length="646" mass="73911">MDPPLTQINFELNGPAKNHIIKFLNESTGRIKNYVYNEATDCFEPTELDTNAGEQELSEVADLEKERFALDSDLTPIELIQCEHDESLIFSAFNHFNKTEGFYVYNSFTNHIHEHVGCKTCPRAPIVLNQLIGSPQDPLLIALKINREGRLIKGNEFDEFGPSKILKENERKHEHVQMLSMIEQLKFNLNTHNLILNDQLKKKRKRVSELEQALRKRNMKSELATDFDLYPKYINFCPHTNHFFITAYNNVSKRIGHYVFNQKFGQLHKQHYCPKCTLFDKGNRVNAEQVIMPVVTSSGEWPIVLCTDKEGRLCRDSFLKPEGTFLKVPGQTLGATMDINEINTSLKADVVREPIRTNDVTLYPKYSFYCDHVKSIIINALNEETEGYYYYNHTSGIIEEHENCEDCRGVYPIHNLSHRLVIMSARSPFYSPPILLMINKIGELVIRVFHFKSSRFTLVRPLVFLKKECETYVQNSKKELVLVLHKAMKQDPSLLDTCIKRCQFPHQFVDVNPGDVTNMVIAQVHEEIDGLKDPELDEICLKTCQFVFENMKPDDSAEKQVESSEEPANPMDIEQSEKDSVEDLEASRDCNHKPDVQEDASSDGTEQDSDLDDDISVISGAGSSDSGLSDLNEDLKAMGMNIPENQ</sequence>
<dbReference type="GO" id="GO:0005737">
    <property type="term" value="C:cytoplasm"/>
    <property type="evidence" value="ECO:0000318"/>
    <property type="project" value="GO_Central"/>
</dbReference>
<dbReference type="PANTHER" id="PTHR21504:SF4">
    <property type="entry name" value="IG-LIKE DOMAIN-CONTAINING PROTEIN"/>
    <property type="match status" value="1"/>
</dbReference>
<name>O61772_CAEEL</name>
<feature type="compositionally biased region" description="Low complexity" evidence="2">
    <location>
        <begin position="616"/>
        <end position="630"/>
    </location>
</feature>
<dbReference type="PIR" id="T33075">
    <property type="entry name" value="T33075"/>
</dbReference>
<feature type="compositionally biased region" description="Acidic residues" evidence="2">
    <location>
        <begin position="597"/>
        <end position="615"/>
    </location>
</feature>
<feature type="compositionally biased region" description="Basic and acidic residues" evidence="2">
    <location>
        <begin position="553"/>
        <end position="562"/>
    </location>
</feature>
<dbReference type="InterPro" id="IPR039908">
    <property type="entry name" value="Sepa-1"/>
</dbReference>
<protein>
    <submittedName>
        <fullName evidence="3">Uncharacterized protein</fullName>
    </submittedName>
</protein>
<dbReference type="Bgee" id="WBGene00016456">
    <property type="expression patterns" value="Expressed in pharyngeal muscle cell (C elegans) and 3 other cell types or tissues"/>
</dbReference>
<dbReference type="SMR" id="O61772"/>
<keyword evidence="1" id="KW-0175">Coiled coil</keyword>
<dbReference type="eggNOG" id="ENOG502QPW5">
    <property type="taxonomic scope" value="Eukaryota"/>
</dbReference>
<dbReference type="WormBase" id="C35E7.4">
    <property type="protein sequence ID" value="CE29704"/>
    <property type="gene ID" value="WBGene00016456"/>
</dbReference>
<evidence type="ECO:0000256" key="1">
    <source>
        <dbReference type="SAM" id="Coils"/>
    </source>
</evidence>
<evidence type="ECO:0000313" key="5">
    <source>
        <dbReference type="WormBase" id="C35E7.4"/>
    </source>
</evidence>
<dbReference type="PANTHER" id="PTHR21504">
    <property type="entry name" value="IG-LIKE DOMAIN-CONTAINING PROTEIN-RELATED-RELATED"/>
    <property type="match status" value="1"/>
</dbReference>
<keyword evidence="6" id="KW-1267">Proteomics identification</keyword>
<gene>
    <name evidence="3 5" type="ORF">C35E7.4</name>
    <name evidence="3" type="ORF">CELE_C35E7.4</name>
</gene>
<dbReference type="RefSeq" id="NP_492831.2">
    <property type="nucleotide sequence ID" value="NM_060430.4"/>
</dbReference>
<dbReference type="Proteomes" id="UP000001940">
    <property type="component" value="Chromosome I"/>
</dbReference>
<dbReference type="HOGENOM" id="CLU_424043_0_0_1"/>
<dbReference type="KEGG" id="cel:CELE_C35E7.4"/>
<dbReference type="UCSC" id="C35E7.4">
    <property type="organism name" value="c. elegans"/>
</dbReference>
<dbReference type="PeptideAtlas" id="O61772"/>
<dbReference type="AGR" id="WB:WBGene00016456"/>
<feature type="region of interest" description="Disordered" evidence="2">
    <location>
        <begin position="553"/>
        <end position="646"/>
    </location>
</feature>
<dbReference type="EMBL" id="BX284601">
    <property type="protein sequence ID" value="CCD66810.1"/>
    <property type="molecule type" value="Genomic_DNA"/>
</dbReference>
<proteinExistence type="evidence at protein level"/>
<accession>O61772</accession>
<dbReference type="CTD" id="172990"/>
<organism evidence="3 4">
    <name type="scientific">Caenorhabditis elegans</name>
    <dbReference type="NCBI Taxonomy" id="6239"/>
    <lineage>
        <taxon>Eukaryota</taxon>
        <taxon>Metazoa</taxon>
        <taxon>Ecdysozoa</taxon>
        <taxon>Nematoda</taxon>
        <taxon>Chromadorea</taxon>
        <taxon>Rhabditida</taxon>
        <taxon>Rhabditina</taxon>
        <taxon>Rhabditomorpha</taxon>
        <taxon>Rhabditoidea</taxon>
        <taxon>Rhabditidae</taxon>
        <taxon>Peloderinae</taxon>
        <taxon>Caenorhabditis</taxon>
    </lineage>
</organism>
<evidence type="ECO:0000313" key="3">
    <source>
        <dbReference type="EMBL" id="CCD66810.1"/>
    </source>
</evidence>
<evidence type="ECO:0007829" key="6">
    <source>
        <dbReference type="PeptideAtlas" id="O61772"/>
    </source>
</evidence>
<keyword evidence="4" id="KW-1185">Reference proteome</keyword>
<dbReference type="InParanoid" id="O61772"/>
<feature type="compositionally biased region" description="Basic and acidic residues" evidence="2">
    <location>
        <begin position="575"/>
        <end position="596"/>
    </location>
</feature>
<evidence type="ECO:0000313" key="4">
    <source>
        <dbReference type="Proteomes" id="UP000001940"/>
    </source>
</evidence>
<dbReference type="PaxDb" id="6239-C35E7.4"/>